<dbReference type="Proteomes" id="UP000677515">
    <property type="component" value="Chromosome"/>
</dbReference>
<evidence type="ECO:0000313" key="2">
    <source>
        <dbReference type="EMBL" id="BCQ33798.1"/>
    </source>
</evidence>
<gene>
    <name evidence="2" type="primary">scsA</name>
    <name evidence="2" type="ORF">ERHA53_11410</name>
</gene>
<feature type="transmembrane region" description="Helical" evidence="1">
    <location>
        <begin position="80"/>
        <end position="101"/>
    </location>
</feature>
<dbReference type="EMBL" id="AP024329">
    <property type="protein sequence ID" value="BCQ33798.1"/>
    <property type="molecule type" value="Genomic_DNA"/>
</dbReference>
<proteinExistence type="predicted"/>
<name>A0ABM7MXB9_ERWRD</name>
<keyword evidence="3" id="KW-1185">Reference proteome</keyword>
<keyword evidence="1" id="KW-0812">Transmembrane</keyword>
<evidence type="ECO:0000256" key="1">
    <source>
        <dbReference type="SAM" id="Phobius"/>
    </source>
</evidence>
<accession>A0ABM7MXB9</accession>
<evidence type="ECO:0000313" key="3">
    <source>
        <dbReference type="Proteomes" id="UP000677515"/>
    </source>
</evidence>
<reference evidence="2 3" key="1">
    <citation type="submission" date="2021-01" db="EMBL/GenBank/DDBJ databases">
        <title>Complete genome sequence of Erwinia rhapontici MAFF 311153.</title>
        <authorList>
            <person name="Morohoshi T."/>
            <person name="Someya N."/>
        </authorList>
    </citation>
    <scope>NUCLEOTIDE SEQUENCE [LARGE SCALE GENOMIC DNA]</scope>
    <source>
        <strain evidence="2 3">MAFF 311153</strain>
    </source>
</reference>
<keyword evidence="1" id="KW-0472">Membrane</keyword>
<organism evidence="2 3">
    <name type="scientific">Erwinia rhapontici</name>
    <name type="common">Pectobacterium rhapontici</name>
    <dbReference type="NCBI Taxonomy" id="55212"/>
    <lineage>
        <taxon>Bacteria</taxon>
        <taxon>Pseudomonadati</taxon>
        <taxon>Pseudomonadota</taxon>
        <taxon>Gammaproteobacteria</taxon>
        <taxon>Enterobacterales</taxon>
        <taxon>Erwiniaceae</taxon>
        <taxon>Erwinia</taxon>
    </lineage>
</organism>
<keyword evidence="1" id="KW-1133">Transmembrane helix</keyword>
<protein>
    <submittedName>
        <fullName evidence="2">Copper resistance protein</fullName>
    </submittedName>
</protein>
<sequence>MGRVMATRQRIAMGFLALACLVILVCMAQRMASLHALMPPTTSFSLSNTAPDNADDTSITPCELSAKTLLLAAPLLFDSVLPATIILLLVLALCCLLPLIFPPARPCRAPLLRIHLINCNFRE</sequence>